<reference evidence="2 3" key="1">
    <citation type="submission" date="2020-08" db="EMBL/GenBank/DDBJ databases">
        <title>Genomic Encyclopedia of Type Strains, Phase IV (KMG-IV): sequencing the most valuable type-strain genomes for metagenomic binning, comparative biology and taxonomic classification.</title>
        <authorList>
            <person name="Goeker M."/>
        </authorList>
    </citation>
    <scope>NUCLEOTIDE SEQUENCE [LARGE SCALE GENOMIC DNA]</scope>
    <source>
        <strain evidence="2 3">DSM 26287</strain>
    </source>
</reference>
<evidence type="ECO:0000256" key="1">
    <source>
        <dbReference type="SAM" id="SignalP"/>
    </source>
</evidence>
<gene>
    <name evidence="2" type="ORF">HNQ55_001324</name>
</gene>
<keyword evidence="3" id="KW-1185">Reference proteome</keyword>
<feature type="chain" id="PRO_5031064943" evidence="1">
    <location>
        <begin position="25"/>
        <end position="90"/>
    </location>
</feature>
<proteinExistence type="predicted"/>
<dbReference type="RefSeq" id="WP_184423640.1">
    <property type="nucleotide sequence ID" value="NZ_AP027362.1"/>
</dbReference>
<dbReference type="Proteomes" id="UP000537141">
    <property type="component" value="Unassembled WGS sequence"/>
</dbReference>
<sequence length="90" mass="9672">MIIAKLFRPLLTLLVLSLSLSATATIIDFETFKIRNANGTISAPYDSDLMITENAAGDGFHAITPRGGQKVGYGTNAFNGFQINSFTRAC</sequence>
<feature type="signal peptide" evidence="1">
    <location>
        <begin position="1"/>
        <end position="24"/>
    </location>
</feature>
<accession>A0A7X0NG74</accession>
<dbReference type="AlphaFoldDB" id="A0A7X0NG74"/>
<evidence type="ECO:0000313" key="3">
    <source>
        <dbReference type="Proteomes" id="UP000537141"/>
    </source>
</evidence>
<protein>
    <submittedName>
        <fullName evidence="2">Uncharacterized protein</fullName>
    </submittedName>
</protein>
<name>A0A7X0NG74_9GAMM</name>
<dbReference type="EMBL" id="JACHHU010000008">
    <property type="protein sequence ID" value="MBB6542824.1"/>
    <property type="molecule type" value="Genomic_DNA"/>
</dbReference>
<organism evidence="2 3">
    <name type="scientific">Thalassotalea piscium</name>
    <dbReference type="NCBI Taxonomy" id="1230533"/>
    <lineage>
        <taxon>Bacteria</taxon>
        <taxon>Pseudomonadati</taxon>
        <taxon>Pseudomonadota</taxon>
        <taxon>Gammaproteobacteria</taxon>
        <taxon>Alteromonadales</taxon>
        <taxon>Colwelliaceae</taxon>
        <taxon>Thalassotalea</taxon>
    </lineage>
</organism>
<evidence type="ECO:0000313" key="2">
    <source>
        <dbReference type="EMBL" id="MBB6542824.1"/>
    </source>
</evidence>
<comment type="caution">
    <text evidence="2">The sequence shown here is derived from an EMBL/GenBank/DDBJ whole genome shotgun (WGS) entry which is preliminary data.</text>
</comment>
<keyword evidence="1" id="KW-0732">Signal</keyword>